<dbReference type="Proteomes" id="UP000178448">
    <property type="component" value="Unassembled WGS sequence"/>
</dbReference>
<reference evidence="1 2" key="1">
    <citation type="journal article" date="2016" name="Nat. Commun.">
        <title>Thousands of microbial genomes shed light on interconnected biogeochemical processes in an aquifer system.</title>
        <authorList>
            <person name="Anantharaman K."/>
            <person name="Brown C.T."/>
            <person name="Hug L.A."/>
            <person name="Sharon I."/>
            <person name="Castelle C.J."/>
            <person name="Probst A.J."/>
            <person name="Thomas B.C."/>
            <person name="Singh A."/>
            <person name="Wilkins M.J."/>
            <person name="Karaoz U."/>
            <person name="Brodie E.L."/>
            <person name="Williams K.H."/>
            <person name="Hubbard S.S."/>
            <person name="Banfield J.F."/>
        </authorList>
    </citation>
    <scope>NUCLEOTIDE SEQUENCE [LARGE SCALE GENOMIC DNA]</scope>
</reference>
<gene>
    <name evidence="1" type="ORF">A2Z33_04570</name>
</gene>
<dbReference type="GO" id="GO:0006450">
    <property type="term" value="P:regulation of translational fidelity"/>
    <property type="evidence" value="ECO:0007669"/>
    <property type="project" value="InterPro"/>
</dbReference>
<comment type="caution">
    <text evidence="1">The sequence shown here is derived from an EMBL/GenBank/DDBJ whole genome shotgun (WGS) entry which is preliminary data.</text>
</comment>
<dbReference type="SUPFAM" id="SSF141000">
    <property type="entry name" value="Glu-tRNAGln amidotransferase C subunit"/>
    <property type="match status" value="1"/>
</dbReference>
<evidence type="ECO:0000313" key="1">
    <source>
        <dbReference type="EMBL" id="OGG03802.1"/>
    </source>
</evidence>
<dbReference type="AlphaFoldDB" id="A0A1F5YV81"/>
<protein>
    <recommendedName>
        <fullName evidence="3">Aspartyl/glutamyl-tRNA(Asn/Gln) amidotransferase subunit C</fullName>
    </recommendedName>
</protein>
<proteinExistence type="predicted"/>
<name>A0A1F5YV81_9BACT</name>
<organism evidence="1 2">
    <name type="scientific">Candidatus Gottesmanbacteria bacterium RBG_16_52_11</name>
    <dbReference type="NCBI Taxonomy" id="1798374"/>
    <lineage>
        <taxon>Bacteria</taxon>
        <taxon>Candidatus Gottesmaniibacteriota</taxon>
    </lineage>
</organism>
<dbReference type="InterPro" id="IPR003837">
    <property type="entry name" value="GatC"/>
</dbReference>
<accession>A0A1F5YV81</accession>
<evidence type="ECO:0000313" key="2">
    <source>
        <dbReference type="Proteomes" id="UP000178448"/>
    </source>
</evidence>
<dbReference type="Pfam" id="PF02686">
    <property type="entry name" value="GatC"/>
    <property type="match status" value="1"/>
</dbReference>
<sequence length="87" mass="9518">MAGLANIPVSPGEETDLADGFNATIAVVDQLFALDTSGTEPTHQVTDLENVMREDEVDSDRTFSQEDALKNAVRTYNGYFVVDRIIP</sequence>
<evidence type="ECO:0008006" key="3">
    <source>
        <dbReference type="Google" id="ProtNLM"/>
    </source>
</evidence>
<dbReference type="InterPro" id="IPR036113">
    <property type="entry name" value="Asp/Glu-ADT_sf_sub_c"/>
</dbReference>
<dbReference type="STRING" id="1798374.A2Z33_04570"/>
<dbReference type="EMBL" id="MFJD01000006">
    <property type="protein sequence ID" value="OGG03802.1"/>
    <property type="molecule type" value="Genomic_DNA"/>
</dbReference>
<dbReference type="NCBIfam" id="TIGR00135">
    <property type="entry name" value="gatC"/>
    <property type="match status" value="1"/>
</dbReference>